<dbReference type="HOGENOM" id="CLU_032957_1_1_1"/>
<evidence type="ECO:0000313" key="6">
    <source>
        <dbReference type="EMBL" id="KIN07167.1"/>
    </source>
</evidence>
<sequence>MLLTIISLVTLFFVIGPSSAQTAVTSTVFNSIVRYTAFSSAAYGDTCANPPSGSSVVQYFNDNPTDTQATLFRDDSAREVIIAFRGTSSPKDLDTDLDFLLVPLSATGTKCASCNVHQGFQEAYLSIASSVVSAIQSQLSSHSGYTLTVTGHSLGAGIAAIGTSSLIGQGLAVSNTYTFGEPRNGDANWATYIESQISNSNYYRVTHANDGVPQIPPTVLNYVHHGTEYWESGNSTNSASTTYNCGTDSTTCNAGQDPGEDPINGSHLTYSNTVIGSSLFIPACGAVFPS</sequence>
<comment type="catalytic activity">
    <reaction evidence="2">
        <text>a diacylglycerol + H2O = a monoacylglycerol + a fatty acid + H(+)</text>
        <dbReference type="Rhea" id="RHEA:32731"/>
        <dbReference type="ChEBI" id="CHEBI:15377"/>
        <dbReference type="ChEBI" id="CHEBI:15378"/>
        <dbReference type="ChEBI" id="CHEBI:17408"/>
        <dbReference type="ChEBI" id="CHEBI:18035"/>
        <dbReference type="ChEBI" id="CHEBI:28868"/>
    </reaction>
</comment>
<dbReference type="EMBL" id="KN832870">
    <property type="protein sequence ID" value="KIN07167.1"/>
    <property type="molecule type" value="Genomic_DNA"/>
</dbReference>
<reference evidence="7" key="2">
    <citation type="submission" date="2015-01" db="EMBL/GenBank/DDBJ databases">
        <title>Evolutionary Origins and Diversification of the Mycorrhizal Mutualists.</title>
        <authorList>
            <consortium name="DOE Joint Genome Institute"/>
            <consortium name="Mycorrhizal Genomics Consortium"/>
            <person name="Kohler A."/>
            <person name="Kuo A."/>
            <person name="Nagy L.G."/>
            <person name="Floudas D."/>
            <person name="Copeland A."/>
            <person name="Barry K.W."/>
            <person name="Cichocki N."/>
            <person name="Veneault-Fourrey C."/>
            <person name="LaButti K."/>
            <person name="Lindquist E.A."/>
            <person name="Lipzen A."/>
            <person name="Lundell T."/>
            <person name="Morin E."/>
            <person name="Murat C."/>
            <person name="Riley R."/>
            <person name="Ohm R."/>
            <person name="Sun H."/>
            <person name="Tunlid A."/>
            <person name="Henrissat B."/>
            <person name="Grigoriev I.V."/>
            <person name="Hibbett D.S."/>
            <person name="Martin F."/>
        </authorList>
    </citation>
    <scope>NUCLEOTIDE SEQUENCE [LARGE SCALE GENOMIC DNA]</scope>
    <source>
        <strain evidence="7">Zn</strain>
    </source>
</reference>
<evidence type="ECO:0000259" key="5">
    <source>
        <dbReference type="Pfam" id="PF01764"/>
    </source>
</evidence>
<dbReference type="InterPro" id="IPR002921">
    <property type="entry name" value="Fungal_lipase-type"/>
</dbReference>
<dbReference type="PANTHER" id="PTHR45856">
    <property type="entry name" value="ALPHA/BETA-HYDROLASES SUPERFAMILY PROTEIN"/>
    <property type="match status" value="1"/>
</dbReference>
<evidence type="ECO:0000256" key="2">
    <source>
        <dbReference type="ARBA" id="ARBA00047591"/>
    </source>
</evidence>
<feature type="signal peptide" evidence="4">
    <location>
        <begin position="1"/>
        <end position="20"/>
    </location>
</feature>
<reference evidence="6 7" key="1">
    <citation type="submission" date="2014-04" db="EMBL/GenBank/DDBJ databases">
        <authorList>
            <consortium name="DOE Joint Genome Institute"/>
            <person name="Kuo A."/>
            <person name="Martino E."/>
            <person name="Perotto S."/>
            <person name="Kohler A."/>
            <person name="Nagy L.G."/>
            <person name="Floudas D."/>
            <person name="Copeland A."/>
            <person name="Barry K.W."/>
            <person name="Cichocki N."/>
            <person name="Veneault-Fourrey C."/>
            <person name="LaButti K."/>
            <person name="Lindquist E.A."/>
            <person name="Lipzen A."/>
            <person name="Lundell T."/>
            <person name="Morin E."/>
            <person name="Murat C."/>
            <person name="Sun H."/>
            <person name="Tunlid A."/>
            <person name="Henrissat B."/>
            <person name="Grigoriev I.V."/>
            <person name="Hibbett D.S."/>
            <person name="Martin F."/>
            <person name="Nordberg H.P."/>
            <person name="Cantor M.N."/>
            <person name="Hua S.X."/>
        </authorList>
    </citation>
    <scope>NUCLEOTIDE SEQUENCE [LARGE SCALE GENOMIC DNA]</scope>
    <source>
        <strain evidence="6 7">Zn</strain>
    </source>
</reference>
<gene>
    <name evidence="6" type="ORF">OIDMADRAFT_139801</name>
</gene>
<dbReference type="STRING" id="913774.A0A0C3HY82"/>
<dbReference type="InterPro" id="IPR029058">
    <property type="entry name" value="AB_hydrolase_fold"/>
</dbReference>
<dbReference type="InParanoid" id="A0A0C3HY82"/>
<dbReference type="SUPFAM" id="SSF53474">
    <property type="entry name" value="alpha/beta-Hydrolases"/>
    <property type="match status" value="1"/>
</dbReference>
<comment type="similarity">
    <text evidence="1">Belongs to the AB hydrolase superfamily. Lipase family. Class 3 subfamily.</text>
</comment>
<evidence type="ECO:0000256" key="3">
    <source>
        <dbReference type="ARBA" id="ARBA00048461"/>
    </source>
</evidence>
<dbReference type="Proteomes" id="UP000054321">
    <property type="component" value="Unassembled WGS sequence"/>
</dbReference>
<dbReference type="Gene3D" id="3.40.50.1820">
    <property type="entry name" value="alpha/beta hydrolase"/>
    <property type="match status" value="1"/>
</dbReference>
<keyword evidence="7" id="KW-1185">Reference proteome</keyword>
<dbReference type="AlphaFoldDB" id="A0A0C3HY82"/>
<feature type="domain" description="Fungal lipase-type" evidence="5">
    <location>
        <begin position="81"/>
        <end position="218"/>
    </location>
</feature>
<name>A0A0C3HY82_OIDMZ</name>
<evidence type="ECO:0000256" key="4">
    <source>
        <dbReference type="SAM" id="SignalP"/>
    </source>
</evidence>
<evidence type="ECO:0000313" key="7">
    <source>
        <dbReference type="Proteomes" id="UP000054321"/>
    </source>
</evidence>
<dbReference type="GO" id="GO:0006629">
    <property type="term" value="P:lipid metabolic process"/>
    <property type="evidence" value="ECO:0007669"/>
    <property type="project" value="InterPro"/>
</dbReference>
<dbReference type="PANTHER" id="PTHR45856:SF24">
    <property type="entry name" value="FUNGAL LIPASE-LIKE DOMAIN-CONTAINING PROTEIN"/>
    <property type="match status" value="1"/>
</dbReference>
<accession>A0A0C3HY82</accession>
<organism evidence="6 7">
    <name type="scientific">Oidiodendron maius (strain Zn)</name>
    <dbReference type="NCBI Taxonomy" id="913774"/>
    <lineage>
        <taxon>Eukaryota</taxon>
        <taxon>Fungi</taxon>
        <taxon>Dikarya</taxon>
        <taxon>Ascomycota</taxon>
        <taxon>Pezizomycotina</taxon>
        <taxon>Leotiomycetes</taxon>
        <taxon>Leotiomycetes incertae sedis</taxon>
        <taxon>Myxotrichaceae</taxon>
        <taxon>Oidiodendron</taxon>
    </lineage>
</organism>
<dbReference type="InterPro" id="IPR051218">
    <property type="entry name" value="Sec_MonoDiacylglyc_Lipase"/>
</dbReference>
<comment type="catalytic activity">
    <reaction evidence="3">
        <text>a monoacylglycerol + H2O = glycerol + a fatty acid + H(+)</text>
        <dbReference type="Rhea" id="RHEA:15245"/>
        <dbReference type="ChEBI" id="CHEBI:15377"/>
        <dbReference type="ChEBI" id="CHEBI:15378"/>
        <dbReference type="ChEBI" id="CHEBI:17408"/>
        <dbReference type="ChEBI" id="CHEBI:17754"/>
        <dbReference type="ChEBI" id="CHEBI:28868"/>
    </reaction>
</comment>
<keyword evidence="4" id="KW-0732">Signal</keyword>
<protein>
    <recommendedName>
        <fullName evidence="5">Fungal lipase-type domain-containing protein</fullName>
    </recommendedName>
</protein>
<feature type="chain" id="PRO_5002165389" description="Fungal lipase-type domain-containing protein" evidence="4">
    <location>
        <begin position="21"/>
        <end position="290"/>
    </location>
</feature>
<dbReference type="CDD" id="cd00519">
    <property type="entry name" value="Lipase_3"/>
    <property type="match status" value="1"/>
</dbReference>
<dbReference type="Pfam" id="PF01764">
    <property type="entry name" value="Lipase_3"/>
    <property type="match status" value="1"/>
</dbReference>
<evidence type="ECO:0000256" key="1">
    <source>
        <dbReference type="ARBA" id="ARBA00043996"/>
    </source>
</evidence>
<dbReference type="OrthoDB" id="426718at2759"/>
<proteinExistence type="inferred from homology"/>